<dbReference type="RefSeq" id="WP_085214653.1">
    <property type="nucleotide sequence ID" value="NZ_FXAM01000001.1"/>
</dbReference>
<organism evidence="1 2">
    <name type="scientific">Methylomagnum ishizawai</name>
    <dbReference type="NCBI Taxonomy" id="1760988"/>
    <lineage>
        <taxon>Bacteria</taxon>
        <taxon>Pseudomonadati</taxon>
        <taxon>Pseudomonadota</taxon>
        <taxon>Gammaproteobacteria</taxon>
        <taxon>Methylococcales</taxon>
        <taxon>Methylococcaceae</taxon>
        <taxon>Methylomagnum</taxon>
    </lineage>
</organism>
<dbReference type="OrthoDB" id="5557502at2"/>
<reference evidence="1 2" key="1">
    <citation type="submission" date="2016-12" db="EMBL/GenBank/DDBJ databases">
        <authorList>
            <person name="Song W.-J."/>
            <person name="Kurnit D.M."/>
        </authorList>
    </citation>
    <scope>NUCLEOTIDE SEQUENCE [LARGE SCALE GENOMIC DNA]</scope>
    <source>
        <strain evidence="1 2">175</strain>
    </source>
</reference>
<evidence type="ECO:0000313" key="1">
    <source>
        <dbReference type="EMBL" id="SMF95975.1"/>
    </source>
</evidence>
<dbReference type="AlphaFoldDB" id="A0A1Y6D824"/>
<evidence type="ECO:0008006" key="3">
    <source>
        <dbReference type="Google" id="ProtNLM"/>
    </source>
</evidence>
<sequence length="432" mass="50314">MEIKEWLQVWQFEHNPFVIFDADRDPYLQTAMVENTSLRSVLLHLEKPSPYVIFAIRGAGKSSMRIDTERYLRQYEDKVLVISYVEFNELLSEVSRPRRLPIEYSANKSALARVFKRKKEEPLAREAKMTLDDHLDYILKLGIEELYGHILEAHKEDMLKDNREIAEKFLLLTALYFAPNDLSSKVSALRRQMEIAGYKKKSNFFAKSQAKFLAGEIYRYIRGVPVSLEGTFKIIQEIGPGLFEFHGIPRTTENRFTLLKSFMELVRYFGLSGVYLLVDRVDEPTSIKGDPEKMRELVTPVLDDQLFQIDHLGIIMFLPYELHDLKKYYRSDRIKTISSINWSAENMIRLIEKRMNVGRKPGSPPLQLADIFEEDGESKAQFIVRQLTPRNAFRLLSIIVEEHCGTVIYGVKISTEVYESAVQRYLIEKEGY</sequence>
<protein>
    <recommendedName>
        <fullName evidence="3">ATP-binding protein</fullName>
    </recommendedName>
</protein>
<name>A0A1Y6D824_9GAMM</name>
<keyword evidence="2" id="KW-1185">Reference proteome</keyword>
<gene>
    <name evidence="1" type="ORF">SAMN02949497_3353</name>
</gene>
<dbReference type="EMBL" id="FXAM01000001">
    <property type="protein sequence ID" value="SMF95975.1"/>
    <property type="molecule type" value="Genomic_DNA"/>
</dbReference>
<dbReference type="Proteomes" id="UP000192923">
    <property type="component" value="Unassembled WGS sequence"/>
</dbReference>
<accession>A0A1Y6D824</accession>
<evidence type="ECO:0000313" key="2">
    <source>
        <dbReference type="Proteomes" id="UP000192923"/>
    </source>
</evidence>
<proteinExistence type="predicted"/>